<evidence type="ECO:0000256" key="1">
    <source>
        <dbReference type="ARBA" id="ARBA00023015"/>
    </source>
</evidence>
<dbReference type="GO" id="GO:0003700">
    <property type="term" value="F:DNA-binding transcription factor activity"/>
    <property type="evidence" value="ECO:0007669"/>
    <property type="project" value="InterPro"/>
</dbReference>
<dbReference type="AlphaFoldDB" id="A0AA41ZHF9"/>
<gene>
    <name evidence="5" type="ORF">OQ287_13815</name>
</gene>
<dbReference type="PANTHER" id="PTHR46796:SF12">
    <property type="entry name" value="HTH-TYPE DNA-BINDING TRANSCRIPTIONAL ACTIVATOR EUTR"/>
    <property type="match status" value="1"/>
</dbReference>
<evidence type="ECO:0000256" key="2">
    <source>
        <dbReference type="ARBA" id="ARBA00023125"/>
    </source>
</evidence>
<dbReference type="InterPro" id="IPR018060">
    <property type="entry name" value="HTH_AraC"/>
</dbReference>
<keyword evidence="6" id="KW-1185">Reference proteome</keyword>
<dbReference type="GO" id="GO:0043565">
    <property type="term" value="F:sequence-specific DNA binding"/>
    <property type="evidence" value="ECO:0007669"/>
    <property type="project" value="InterPro"/>
</dbReference>
<dbReference type="PROSITE" id="PS01124">
    <property type="entry name" value="HTH_ARAC_FAMILY_2"/>
    <property type="match status" value="1"/>
</dbReference>
<dbReference type="InterPro" id="IPR009057">
    <property type="entry name" value="Homeodomain-like_sf"/>
</dbReference>
<evidence type="ECO:0000259" key="4">
    <source>
        <dbReference type="PROSITE" id="PS01124"/>
    </source>
</evidence>
<evidence type="ECO:0000313" key="6">
    <source>
        <dbReference type="Proteomes" id="UP001165678"/>
    </source>
</evidence>
<dbReference type="Gene3D" id="1.10.10.60">
    <property type="entry name" value="Homeodomain-like"/>
    <property type="match status" value="1"/>
</dbReference>
<accession>A0AA41ZHF9</accession>
<comment type="caution">
    <text evidence="5">The sequence shown here is derived from an EMBL/GenBank/DDBJ whole genome shotgun (WGS) entry which is preliminary data.</text>
</comment>
<evidence type="ECO:0000256" key="3">
    <source>
        <dbReference type="ARBA" id="ARBA00023163"/>
    </source>
</evidence>
<proteinExistence type="predicted"/>
<keyword evidence="1" id="KW-0805">Transcription regulation</keyword>
<dbReference type="SMART" id="SM00342">
    <property type="entry name" value="HTH_ARAC"/>
    <property type="match status" value="1"/>
</dbReference>
<protein>
    <submittedName>
        <fullName evidence="5">Helix-turn-helix domain-containing protein</fullName>
    </submittedName>
</protein>
<name>A0AA41ZHF9_9GAMM</name>
<dbReference type="EMBL" id="JAPIVE010000004">
    <property type="protein sequence ID" value="MCX2525317.1"/>
    <property type="molecule type" value="Genomic_DNA"/>
</dbReference>
<dbReference type="RefSeq" id="WP_250938288.1">
    <property type="nucleotide sequence ID" value="NZ_JAMLJK010000002.1"/>
</dbReference>
<feature type="domain" description="HTH araC/xylS-type" evidence="4">
    <location>
        <begin position="216"/>
        <end position="316"/>
    </location>
</feature>
<dbReference type="SUPFAM" id="SSF46689">
    <property type="entry name" value="Homeodomain-like"/>
    <property type="match status" value="1"/>
</dbReference>
<dbReference type="PANTHER" id="PTHR46796">
    <property type="entry name" value="HTH-TYPE TRANSCRIPTIONAL ACTIVATOR RHAS-RELATED"/>
    <property type="match status" value="1"/>
</dbReference>
<reference evidence="5" key="1">
    <citation type="submission" date="2022-11" db="EMBL/GenBank/DDBJ databases">
        <title>Larsenimonas rhizosphaerae sp. nov., isolated from a tidal mudflat.</title>
        <authorList>
            <person name="Lee S.D."/>
            <person name="Kim I.S."/>
        </authorList>
    </citation>
    <scope>NUCLEOTIDE SEQUENCE</scope>
    <source>
        <strain evidence="5">GH2-1</strain>
    </source>
</reference>
<dbReference type="InterPro" id="IPR050204">
    <property type="entry name" value="AraC_XylS_family_regulators"/>
</dbReference>
<sequence>MGSSVSMHLPPAFEWQHQITHDITEHQRVISGAPFHYQQLSSEPFHGTVTEIKLGRLKLFRDMLSTDVLKSGTLDRHTLCVSMPLSPHRAPLRCMGHVFEQAGMLVSHGHRLPELCAPGGVTVLVIGLAFDYLAALMDAQSCAPVVIEPFHRPLTARDGLWRLARQFGEANAQTLLQHNPLWRRELHDALIMALVDKLSCEEVHHLTPSYRQRVVDRARDLIAAQPDQPVSILTLCTDIGVSRRKLQYCFQTCLGMSPVSYIKLFRLNAVQRVLSTADHLTRVQDEAARWGFFHMGRFATEYRQFFGERPSETLVRAQRKAG</sequence>
<dbReference type="Proteomes" id="UP001165678">
    <property type="component" value="Unassembled WGS sequence"/>
</dbReference>
<evidence type="ECO:0000313" key="5">
    <source>
        <dbReference type="EMBL" id="MCX2525317.1"/>
    </source>
</evidence>
<keyword evidence="3" id="KW-0804">Transcription</keyword>
<keyword evidence="2" id="KW-0238">DNA-binding</keyword>
<organism evidence="5 6">
    <name type="scientific">Larsenimonas rhizosphaerae</name>
    <dbReference type="NCBI Taxonomy" id="2944682"/>
    <lineage>
        <taxon>Bacteria</taxon>
        <taxon>Pseudomonadati</taxon>
        <taxon>Pseudomonadota</taxon>
        <taxon>Gammaproteobacteria</taxon>
        <taxon>Oceanospirillales</taxon>
        <taxon>Halomonadaceae</taxon>
        <taxon>Larsenimonas</taxon>
    </lineage>
</organism>
<dbReference type="Pfam" id="PF12833">
    <property type="entry name" value="HTH_18"/>
    <property type="match status" value="1"/>
</dbReference>